<keyword evidence="3" id="KW-1185">Reference proteome</keyword>
<gene>
    <name evidence="2" type="ORF">TIFTF001_052273</name>
</gene>
<sequence>MWVGRQAPVCGARRPSSGAPWASGTPGAPCLAPVWGARRTSGAPGAPRLVPGAPMARI</sequence>
<dbReference type="AlphaFoldDB" id="A0AA88EFP8"/>
<reference evidence="2" key="1">
    <citation type="submission" date="2023-07" db="EMBL/GenBank/DDBJ databases">
        <title>draft genome sequence of fig (Ficus carica).</title>
        <authorList>
            <person name="Takahashi T."/>
            <person name="Nishimura K."/>
        </authorList>
    </citation>
    <scope>NUCLEOTIDE SEQUENCE</scope>
</reference>
<proteinExistence type="predicted"/>
<accession>A0AA88EFP8</accession>
<dbReference type="EMBL" id="BTGU01010748">
    <property type="protein sequence ID" value="GMN73916.1"/>
    <property type="molecule type" value="Genomic_DNA"/>
</dbReference>
<evidence type="ECO:0000313" key="2">
    <source>
        <dbReference type="EMBL" id="GMN73916.1"/>
    </source>
</evidence>
<feature type="region of interest" description="Disordered" evidence="1">
    <location>
        <begin position="1"/>
        <end position="27"/>
    </location>
</feature>
<protein>
    <submittedName>
        <fullName evidence="2">Uncharacterized protein</fullName>
    </submittedName>
</protein>
<evidence type="ECO:0000313" key="3">
    <source>
        <dbReference type="Proteomes" id="UP001187192"/>
    </source>
</evidence>
<dbReference type="Proteomes" id="UP001187192">
    <property type="component" value="Unassembled WGS sequence"/>
</dbReference>
<evidence type="ECO:0000256" key="1">
    <source>
        <dbReference type="SAM" id="MobiDB-lite"/>
    </source>
</evidence>
<comment type="caution">
    <text evidence="2">The sequence shown here is derived from an EMBL/GenBank/DDBJ whole genome shotgun (WGS) entry which is preliminary data.</text>
</comment>
<name>A0AA88EFP8_FICCA</name>
<organism evidence="2 3">
    <name type="scientific">Ficus carica</name>
    <name type="common">Common fig</name>
    <dbReference type="NCBI Taxonomy" id="3494"/>
    <lineage>
        <taxon>Eukaryota</taxon>
        <taxon>Viridiplantae</taxon>
        <taxon>Streptophyta</taxon>
        <taxon>Embryophyta</taxon>
        <taxon>Tracheophyta</taxon>
        <taxon>Spermatophyta</taxon>
        <taxon>Magnoliopsida</taxon>
        <taxon>eudicotyledons</taxon>
        <taxon>Gunneridae</taxon>
        <taxon>Pentapetalae</taxon>
        <taxon>rosids</taxon>
        <taxon>fabids</taxon>
        <taxon>Rosales</taxon>
        <taxon>Moraceae</taxon>
        <taxon>Ficeae</taxon>
        <taxon>Ficus</taxon>
    </lineage>
</organism>